<gene>
    <name evidence="7" type="ORF">GCM10023205_24160</name>
</gene>
<dbReference type="SMART" id="SM00382">
    <property type="entry name" value="AAA"/>
    <property type="match status" value="1"/>
</dbReference>
<dbReference type="Gene3D" id="3.40.50.300">
    <property type="entry name" value="P-loop containing nucleotide triphosphate hydrolases"/>
    <property type="match status" value="1"/>
</dbReference>
<evidence type="ECO:0000256" key="4">
    <source>
        <dbReference type="ARBA" id="ARBA00022840"/>
    </source>
</evidence>
<dbReference type="SUPFAM" id="SSF52540">
    <property type="entry name" value="P-loop containing nucleoside triphosphate hydrolases"/>
    <property type="match status" value="1"/>
</dbReference>
<dbReference type="RefSeq" id="WP_345675393.1">
    <property type="nucleotide sequence ID" value="NZ_BAABHS010000007.1"/>
</dbReference>
<feature type="region of interest" description="Disordered" evidence="5">
    <location>
        <begin position="306"/>
        <end position="326"/>
    </location>
</feature>
<feature type="compositionally biased region" description="Basic and acidic residues" evidence="5">
    <location>
        <begin position="411"/>
        <end position="424"/>
    </location>
</feature>
<dbReference type="InterPro" id="IPR027417">
    <property type="entry name" value="P-loop_NTPase"/>
</dbReference>
<evidence type="ECO:0000256" key="1">
    <source>
        <dbReference type="ARBA" id="ARBA00005417"/>
    </source>
</evidence>
<evidence type="ECO:0000256" key="2">
    <source>
        <dbReference type="ARBA" id="ARBA00022448"/>
    </source>
</evidence>
<dbReference type="InterPro" id="IPR003593">
    <property type="entry name" value="AAA+_ATPase"/>
</dbReference>
<sequence>MIEVQGLTRKYGGAVAVDALSFTVRPGQVTALIGPNGAGKSTALRLMLQLERGRGSTLFAGCRYRELRHPAREVGVWLGAEPADPRRRARTELRVAAAAHGIKRARVDEVLDLVGLAPVAGVRVGALSMGARGRLGIATALLGDPHTLILDEPSAGQDPEGARWLREFLRAYVSQGRTVLVAGHGLTELADCADHVLAMSRGRLWADEAVVDYRARAEGHEVFVRTPQVERLVELLRAEGLAVHVHGGTVLSVSADRARIGEIAFRNGVLLHELAQRETSVADAFCTVAARNRAATESRVRIDQARHFPRSAERAERRAAREDVKLAKRTKATADAYERLYDPTADVTSPPEGVIPASAASGPADTDASVSAIPGPAQASRSSDNRSPHRRPKRRRWLARSSDNDATPTDDDTRSRTRSDGVNV</sequence>
<accession>A0ABP9H221</accession>
<keyword evidence="4" id="KW-0067">ATP-binding</keyword>
<evidence type="ECO:0000313" key="8">
    <source>
        <dbReference type="Proteomes" id="UP001500466"/>
    </source>
</evidence>
<reference evidence="8" key="1">
    <citation type="journal article" date="2019" name="Int. J. Syst. Evol. Microbiol.">
        <title>The Global Catalogue of Microorganisms (GCM) 10K type strain sequencing project: providing services to taxonomists for standard genome sequencing and annotation.</title>
        <authorList>
            <consortium name="The Broad Institute Genomics Platform"/>
            <consortium name="The Broad Institute Genome Sequencing Center for Infectious Disease"/>
            <person name="Wu L."/>
            <person name="Ma J."/>
        </authorList>
    </citation>
    <scope>NUCLEOTIDE SEQUENCE [LARGE SCALE GENOMIC DNA]</scope>
    <source>
        <strain evidence="8">JCM 17986</strain>
    </source>
</reference>
<name>A0ABP9H221_9ACTN</name>
<dbReference type="EMBL" id="BAABHS010000007">
    <property type="protein sequence ID" value="GAA4960137.1"/>
    <property type="molecule type" value="Genomic_DNA"/>
</dbReference>
<organism evidence="7 8">
    <name type="scientific">Yinghuangia aomiensis</name>
    <dbReference type="NCBI Taxonomy" id="676205"/>
    <lineage>
        <taxon>Bacteria</taxon>
        <taxon>Bacillati</taxon>
        <taxon>Actinomycetota</taxon>
        <taxon>Actinomycetes</taxon>
        <taxon>Kitasatosporales</taxon>
        <taxon>Streptomycetaceae</taxon>
        <taxon>Yinghuangia</taxon>
    </lineage>
</organism>
<keyword evidence="3" id="KW-0547">Nucleotide-binding</keyword>
<feature type="domain" description="ABC transporter" evidence="6">
    <location>
        <begin position="2"/>
        <end position="226"/>
    </location>
</feature>
<feature type="compositionally biased region" description="Basic residues" evidence="5">
    <location>
        <begin position="388"/>
        <end position="398"/>
    </location>
</feature>
<dbReference type="Pfam" id="PF00005">
    <property type="entry name" value="ABC_tran"/>
    <property type="match status" value="1"/>
</dbReference>
<feature type="region of interest" description="Disordered" evidence="5">
    <location>
        <begin position="341"/>
        <end position="424"/>
    </location>
</feature>
<protein>
    <recommendedName>
        <fullName evidence="6">ABC transporter domain-containing protein</fullName>
    </recommendedName>
</protein>
<keyword evidence="2" id="KW-0813">Transport</keyword>
<comment type="caution">
    <text evidence="7">The sequence shown here is derived from an EMBL/GenBank/DDBJ whole genome shotgun (WGS) entry which is preliminary data.</text>
</comment>
<dbReference type="PANTHER" id="PTHR43335:SF4">
    <property type="entry name" value="ABC TRANSPORTER, ATP-BINDING PROTEIN"/>
    <property type="match status" value="1"/>
</dbReference>
<evidence type="ECO:0000313" key="7">
    <source>
        <dbReference type="EMBL" id="GAA4960137.1"/>
    </source>
</evidence>
<dbReference type="Proteomes" id="UP001500466">
    <property type="component" value="Unassembled WGS sequence"/>
</dbReference>
<keyword evidence="8" id="KW-1185">Reference proteome</keyword>
<evidence type="ECO:0000256" key="5">
    <source>
        <dbReference type="SAM" id="MobiDB-lite"/>
    </source>
</evidence>
<dbReference type="InterPro" id="IPR003439">
    <property type="entry name" value="ABC_transporter-like_ATP-bd"/>
</dbReference>
<comment type="similarity">
    <text evidence="1">Belongs to the ABC transporter superfamily.</text>
</comment>
<dbReference type="PROSITE" id="PS50893">
    <property type="entry name" value="ABC_TRANSPORTER_2"/>
    <property type="match status" value="1"/>
</dbReference>
<dbReference type="PANTHER" id="PTHR43335">
    <property type="entry name" value="ABC TRANSPORTER, ATP-BINDING PROTEIN"/>
    <property type="match status" value="1"/>
</dbReference>
<evidence type="ECO:0000259" key="6">
    <source>
        <dbReference type="PROSITE" id="PS50893"/>
    </source>
</evidence>
<proteinExistence type="inferred from homology"/>
<evidence type="ECO:0000256" key="3">
    <source>
        <dbReference type="ARBA" id="ARBA00022741"/>
    </source>
</evidence>